<keyword evidence="4" id="KW-0378">Hydrolase</keyword>
<dbReference type="NCBIfam" id="TIGR00254">
    <property type="entry name" value="GGDEF"/>
    <property type="match status" value="1"/>
</dbReference>
<dbReference type="PROSITE" id="PS51831">
    <property type="entry name" value="HD"/>
    <property type="match status" value="1"/>
</dbReference>
<dbReference type="SUPFAM" id="SSF109604">
    <property type="entry name" value="HD-domain/PDEase-like"/>
    <property type="match status" value="1"/>
</dbReference>
<dbReference type="EMBL" id="MCGH01000003">
    <property type="protein sequence ID" value="ODM04168.1"/>
    <property type="molecule type" value="Genomic_DNA"/>
</dbReference>
<dbReference type="InterPro" id="IPR000160">
    <property type="entry name" value="GGDEF_dom"/>
</dbReference>
<dbReference type="Proteomes" id="UP000094067">
    <property type="component" value="Unassembled WGS sequence"/>
</dbReference>
<feature type="domain" description="HD-GYP" evidence="3">
    <location>
        <begin position="317"/>
        <end position="512"/>
    </location>
</feature>
<accession>A0A1E3A627</accession>
<evidence type="ECO:0000259" key="2">
    <source>
        <dbReference type="PROSITE" id="PS51831"/>
    </source>
</evidence>
<evidence type="ECO:0000313" key="4">
    <source>
        <dbReference type="EMBL" id="ODM04168.1"/>
    </source>
</evidence>
<feature type="domain" description="HD" evidence="2">
    <location>
        <begin position="339"/>
        <end position="461"/>
    </location>
</feature>
<gene>
    <name evidence="4" type="primary">rpfG_6</name>
    <name evidence="4" type="ORF">BEI61_04972</name>
</gene>
<reference evidence="4 5" key="1">
    <citation type="submission" date="2016-07" db="EMBL/GenBank/DDBJ databases">
        <title>Characterization of isolates of Eisenbergiella tayi derived from blood cultures, using whole genome sequencing.</title>
        <authorList>
            <person name="Burdz T."/>
            <person name="Wiebe D."/>
            <person name="Huynh C."/>
            <person name="Bernard K."/>
        </authorList>
    </citation>
    <scope>NUCLEOTIDE SEQUENCE [LARGE SCALE GENOMIC DNA]</scope>
    <source>
        <strain evidence="4 5">NML 110608</strain>
    </source>
</reference>
<evidence type="ECO:0000259" key="1">
    <source>
        <dbReference type="PROSITE" id="PS50887"/>
    </source>
</evidence>
<dbReference type="Pfam" id="PF13487">
    <property type="entry name" value="HD_5"/>
    <property type="match status" value="1"/>
</dbReference>
<dbReference type="Gene3D" id="1.10.3210.10">
    <property type="entry name" value="Hypothetical protein af1432"/>
    <property type="match status" value="1"/>
</dbReference>
<dbReference type="PANTHER" id="PTHR43155">
    <property type="entry name" value="CYCLIC DI-GMP PHOSPHODIESTERASE PA4108-RELATED"/>
    <property type="match status" value="1"/>
</dbReference>
<dbReference type="SMART" id="SM00267">
    <property type="entry name" value="GGDEF"/>
    <property type="match status" value="1"/>
</dbReference>
<dbReference type="PANTHER" id="PTHR43155:SF2">
    <property type="entry name" value="CYCLIC DI-GMP PHOSPHODIESTERASE PA4108"/>
    <property type="match status" value="1"/>
</dbReference>
<dbReference type="AlphaFoldDB" id="A0A1E3A627"/>
<dbReference type="SMART" id="SM00471">
    <property type="entry name" value="HDc"/>
    <property type="match status" value="1"/>
</dbReference>
<dbReference type="PATRIC" id="fig|1432052.4.peg.5525"/>
<dbReference type="CDD" id="cd00077">
    <property type="entry name" value="HDc"/>
    <property type="match status" value="1"/>
</dbReference>
<dbReference type="InterPro" id="IPR043128">
    <property type="entry name" value="Rev_trsase/Diguanyl_cyclase"/>
</dbReference>
<dbReference type="PROSITE" id="PS51832">
    <property type="entry name" value="HD_GYP"/>
    <property type="match status" value="1"/>
</dbReference>
<dbReference type="GO" id="GO:0071111">
    <property type="term" value="F:cyclic-guanylate-specific phosphodiesterase activity"/>
    <property type="evidence" value="ECO:0007669"/>
    <property type="project" value="UniProtKB-EC"/>
</dbReference>
<dbReference type="InterPro" id="IPR037522">
    <property type="entry name" value="HD_GYP_dom"/>
</dbReference>
<name>A0A1E3A627_9FIRM</name>
<evidence type="ECO:0000313" key="5">
    <source>
        <dbReference type="Proteomes" id="UP000094067"/>
    </source>
</evidence>
<proteinExistence type="predicted"/>
<comment type="caution">
    <text evidence="4">The sequence shown here is derived from an EMBL/GenBank/DDBJ whole genome shotgun (WGS) entry which is preliminary data.</text>
</comment>
<organism evidence="4 5">
    <name type="scientific">Eisenbergiella tayi</name>
    <dbReference type="NCBI Taxonomy" id="1432052"/>
    <lineage>
        <taxon>Bacteria</taxon>
        <taxon>Bacillati</taxon>
        <taxon>Bacillota</taxon>
        <taxon>Clostridia</taxon>
        <taxon>Lachnospirales</taxon>
        <taxon>Lachnospiraceae</taxon>
        <taxon>Eisenbergiella</taxon>
    </lineage>
</organism>
<dbReference type="InterPro" id="IPR006675">
    <property type="entry name" value="HDIG_dom"/>
</dbReference>
<evidence type="ECO:0000259" key="3">
    <source>
        <dbReference type="PROSITE" id="PS51832"/>
    </source>
</evidence>
<dbReference type="RefSeq" id="WP_069154400.1">
    <property type="nucleotide sequence ID" value="NZ_MCGH01000003.1"/>
</dbReference>
<protein>
    <submittedName>
        <fullName evidence="4">Cyclic di-GMP phosphodiesterase response regulator RpfG</fullName>
        <ecNumber evidence="4">3.1.4.52</ecNumber>
    </submittedName>
</protein>
<dbReference type="Pfam" id="PF00990">
    <property type="entry name" value="GGDEF"/>
    <property type="match status" value="1"/>
</dbReference>
<dbReference type="InterPro" id="IPR003607">
    <property type="entry name" value="HD/PDEase_dom"/>
</dbReference>
<dbReference type="PROSITE" id="PS50887">
    <property type="entry name" value="GGDEF"/>
    <property type="match status" value="1"/>
</dbReference>
<dbReference type="CDD" id="cd01949">
    <property type="entry name" value="GGDEF"/>
    <property type="match status" value="1"/>
</dbReference>
<dbReference type="NCBIfam" id="TIGR00277">
    <property type="entry name" value="HDIG"/>
    <property type="match status" value="1"/>
</dbReference>
<dbReference type="InterPro" id="IPR006674">
    <property type="entry name" value="HD_domain"/>
</dbReference>
<dbReference type="SUPFAM" id="SSF55073">
    <property type="entry name" value="Nucleotide cyclase"/>
    <property type="match status" value="1"/>
</dbReference>
<dbReference type="InterPro" id="IPR029787">
    <property type="entry name" value="Nucleotide_cyclase"/>
</dbReference>
<feature type="domain" description="GGDEF" evidence="1">
    <location>
        <begin position="170"/>
        <end position="303"/>
    </location>
</feature>
<sequence length="513" mass="58259">MAEKQEPLEKLQEQLLHTSRMEDICDHLMEAAAELTQCAGLALFLRCGETSEFEQKRLAGCFPEIPGSVKEELFDSTFLRCAFGAEIAGEMIYEDRKYGFFLVCCQECDKKEVQGEKCLRLLCTLGMLALRSGWYAGEAWIKSVTDDVTGAYNRRYLLKRLNEDMGNSVLQAALIDINVDDFKLYNEMYGYMQSDSLLLFVADIIRGEKSTRGELYRFGADEFLLLEPGMAEDQALETAERIRKKIRQVSKDKKKLIHPLTVSCGIVLFPENVAVKEDLLGSCSRAVYYAKVRGKNQTALWKKEDHPKEGSGYYRSSFEKIAPTIYAFMAAVDAKDQITFRHSLKVSEYATTLAQALGLKEEEVEIIREAGLLHDIGKIGIPENILKKQSFLTEEEYAVMKEHVKNATEMIRFLPDMNYVLPAVVAHHERYDGKGYPSGLAGEDIPLGGRCLAIADSFDTMTARRPYKEPMRISYAVRELEKGKNTQFDPYLTDVFLQLIEEGKIRVWNGQEE</sequence>
<dbReference type="EC" id="3.1.4.52" evidence="4"/>
<dbReference type="Gene3D" id="3.30.70.270">
    <property type="match status" value="1"/>
</dbReference>